<gene>
    <name evidence="1" type="ORF">PEVE_00026663</name>
</gene>
<protein>
    <recommendedName>
        <fullName evidence="3">DZIP3-like HEPN domain-containing protein</fullName>
    </recommendedName>
</protein>
<accession>A0ABN8SQJ0</accession>
<keyword evidence="2" id="KW-1185">Reference proteome</keyword>
<organism evidence="1 2">
    <name type="scientific">Porites evermanni</name>
    <dbReference type="NCBI Taxonomy" id="104178"/>
    <lineage>
        <taxon>Eukaryota</taxon>
        <taxon>Metazoa</taxon>
        <taxon>Cnidaria</taxon>
        <taxon>Anthozoa</taxon>
        <taxon>Hexacorallia</taxon>
        <taxon>Scleractinia</taxon>
        <taxon>Fungiina</taxon>
        <taxon>Poritidae</taxon>
        <taxon>Porites</taxon>
    </lineage>
</organism>
<dbReference type="Gene3D" id="3.40.50.300">
    <property type="entry name" value="P-loop containing nucleotide triphosphate hydrolases"/>
    <property type="match status" value="1"/>
</dbReference>
<evidence type="ECO:0000313" key="1">
    <source>
        <dbReference type="EMBL" id="CAH3193857.1"/>
    </source>
</evidence>
<reference evidence="1 2" key="1">
    <citation type="submission" date="2022-05" db="EMBL/GenBank/DDBJ databases">
        <authorList>
            <consortium name="Genoscope - CEA"/>
            <person name="William W."/>
        </authorList>
    </citation>
    <scope>NUCLEOTIDE SEQUENCE [LARGE SCALE GENOMIC DNA]</scope>
</reference>
<proteinExistence type="predicted"/>
<name>A0ABN8SQJ0_9CNID</name>
<sequence length="369" mass="41749">MAKEYTKEQLNYFRICYVTTDVLADGLREIFKIEWDKLYKSTKGEWRDDPRNGFDFYIGESPRNQRKNAHLLATMRNGNREEWDCTMLFYAILYSDCVGPSLASTVRKNVDDLRNFRNTEFAHIPQGRLSDMDFKNAISKVDVTFQALGLPTVKIQEIQNQATFPTKHLLNILKEVDNVLTDQLRKEVPSFCILPPKPAHDIGSRDREVEKIAQQLKQLKKANCNRLSYSYISGNPGSGKSQLAGLVAQRFYEEEWSIGDKISHLKMLIEAKINYYTSWLMIVDNVTTLSSVHVHLPQSGNEAWARGQLLITTQDTTSIPLESSLVNHVSVSKGMEPDDASCLLAKLSGITDGELGAGVAKNWIISLLP</sequence>
<dbReference type="Proteomes" id="UP001159427">
    <property type="component" value="Unassembled WGS sequence"/>
</dbReference>
<evidence type="ECO:0008006" key="3">
    <source>
        <dbReference type="Google" id="ProtNLM"/>
    </source>
</evidence>
<evidence type="ECO:0000313" key="2">
    <source>
        <dbReference type="Proteomes" id="UP001159427"/>
    </source>
</evidence>
<dbReference type="InterPro" id="IPR027417">
    <property type="entry name" value="P-loop_NTPase"/>
</dbReference>
<dbReference type="EMBL" id="CALNXI010003619">
    <property type="protein sequence ID" value="CAH3193857.1"/>
    <property type="molecule type" value="Genomic_DNA"/>
</dbReference>
<comment type="caution">
    <text evidence="1">The sequence shown here is derived from an EMBL/GenBank/DDBJ whole genome shotgun (WGS) entry which is preliminary data.</text>
</comment>
<dbReference type="SUPFAM" id="SSF52540">
    <property type="entry name" value="P-loop containing nucleoside triphosphate hydrolases"/>
    <property type="match status" value="1"/>
</dbReference>